<dbReference type="AlphaFoldDB" id="A0A9X1FYS7"/>
<name>A0A9X1FYS7_9RHOB</name>
<dbReference type="Pfam" id="PF13649">
    <property type="entry name" value="Methyltransf_25"/>
    <property type="match status" value="1"/>
</dbReference>
<protein>
    <submittedName>
        <fullName evidence="4">Methyltransferase domain-containing protein</fullName>
    </submittedName>
</protein>
<organism evidence="4 5">
    <name type="scientific">Roseobacter insulae</name>
    <dbReference type="NCBI Taxonomy" id="2859783"/>
    <lineage>
        <taxon>Bacteria</taxon>
        <taxon>Pseudomonadati</taxon>
        <taxon>Pseudomonadota</taxon>
        <taxon>Alphaproteobacteria</taxon>
        <taxon>Rhodobacterales</taxon>
        <taxon>Roseobacteraceae</taxon>
        <taxon>Roseobacter</taxon>
    </lineage>
</organism>
<dbReference type="EMBL" id="JAHXDN010000005">
    <property type="protein sequence ID" value="MBW4709847.1"/>
    <property type="molecule type" value="Genomic_DNA"/>
</dbReference>
<keyword evidence="5" id="KW-1185">Reference proteome</keyword>
<keyword evidence="2" id="KW-0808">Transferase</keyword>
<dbReference type="PANTHER" id="PTHR43861">
    <property type="entry name" value="TRANS-ACONITATE 2-METHYLTRANSFERASE-RELATED"/>
    <property type="match status" value="1"/>
</dbReference>
<evidence type="ECO:0000313" key="4">
    <source>
        <dbReference type="EMBL" id="MBW4709847.1"/>
    </source>
</evidence>
<evidence type="ECO:0000259" key="3">
    <source>
        <dbReference type="Pfam" id="PF13649"/>
    </source>
</evidence>
<dbReference type="InterPro" id="IPR004033">
    <property type="entry name" value="UbiE/COQ5_MeTrFase"/>
</dbReference>
<dbReference type="GO" id="GO:0032259">
    <property type="term" value="P:methylation"/>
    <property type="evidence" value="ECO:0007669"/>
    <property type="project" value="UniProtKB-KW"/>
</dbReference>
<dbReference type="PROSITE" id="PS51608">
    <property type="entry name" value="SAM_MT_UBIE"/>
    <property type="match status" value="1"/>
</dbReference>
<feature type="domain" description="Methyltransferase" evidence="3">
    <location>
        <begin position="50"/>
        <end position="146"/>
    </location>
</feature>
<dbReference type="Proteomes" id="UP001138661">
    <property type="component" value="Unassembled WGS sequence"/>
</dbReference>
<comment type="caution">
    <text evidence="4">The sequence shown here is derived from an EMBL/GenBank/DDBJ whole genome shotgun (WGS) entry which is preliminary data.</text>
</comment>
<sequence length="274" mass="30317">MTLLGNPRRSRVAATYESAADHFDLAPLSFWDRHGRRAVHHASLRPGESVLDVGCGTGASALPAASTVGPTGSVIGIDIAEAMLTRARMKAKAQRLSNIRFERMDMTSLRFPSETFDAVISVFSVFFVEDVQAQITELWRVLQPGGRLVMTFWGKDAFQPGAAIFTEELGTLRPDIPEPLRAWERLTSRNAIEDLIASATNVSPEVHPAPDRQPLATPRDWWTIAMGSGYRWEIDQLTSDERQRLEQRCSARIRAEVIKAISVPAFHAVAGKPI</sequence>
<dbReference type="PANTHER" id="PTHR43861:SF1">
    <property type="entry name" value="TRANS-ACONITATE 2-METHYLTRANSFERASE"/>
    <property type="match status" value="1"/>
</dbReference>
<accession>A0A9X1FYS7</accession>
<proteinExistence type="predicted"/>
<dbReference type="CDD" id="cd02440">
    <property type="entry name" value="AdoMet_MTases"/>
    <property type="match status" value="1"/>
</dbReference>
<dbReference type="RefSeq" id="WP_219505780.1">
    <property type="nucleotide sequence ID" value="NZ_JAHXDN010000005.1"/>
</dbReference>
<reference evidence="4" key="1">
    <citation type="submission" date="2021-07" db="EMBL/GenBank/DDBJ databases">
        <title>Roseobacter insulae sp. nov., isolated from a tidal flat.</title>
        <authorList>
            <person name="Park S."/>
            <person name="Yoon J.-H."/>
        </authorList>
    </citation>
    <scope>NUCLEOTIDE SEQUENCE</scope>
    <source>
        <strain evidence="4">YSTF-M11</strain>
    </source>
</reference>
<dbReference type="GO" id="GO:0008168">
    <property type="term" value="F:methyltransferase activity"/>
    <property type="evidence" value="ECO:0007669"/>
    <property type="project" value="UniProtKB-KW"/>
</dbReference>
<gene>
    <name evidence="4" type="ORF">KX928_18845</name>
</gene>
<evidence type="ECO:0000256" key="1">
    <source>
        <dbReference type="ARBA" id="ARBA00022603"/>
    </source>
</evidence>
<keyword evidence="1 4" id="KW-0489">Methyltransferase</keyword>
<dbReference type="InterPro" id="IPR041698">
    <property type="entry name" value="Methyltransf_25"/>
</dbReference>
<evidence type="ECO:0000256" key="2">
    <source>
        <dbReference type="ARBA" id="ARBA00022679"/>
    </source>
</evidence>
<evidence type="ECO:0000313" key="5">
    <source>
        <dbReference type="Proteomes" id="UP001138661"/>
    </source>
</evidence>